<accession>A0A2N0D1W2</accession>
<evidence type="ECO:0000256" key="1">
    <source>
        <dbReference type="ARBA" id="ARBA00009437"/>
    </source>
</evidence>
<dbReference type="GO" id="GO:0003700">
    <property type="term" value="F:DNA-binding transcription factor activity"/>
    <property type="evidence" value="ECO:0007669"/>
    <property type="project" value="InterPro"/>
</dbReference>
<keyword evidence="2" id="KW-0805">Transcription regulation</keyword>
<evidence type="ECO:0000256" key="4">
    <source>
        <dbReference type="ARBA" id="ARBA00023163"/>
    </source>
</evidence>
<dbReference type="AlphaFoldDB" id="A0A2N0D1W2"/>
<dbReference type="PROSITE" id="PS50931">
    <property type="entry name" value="HTH_LYSR"/>
    <property type="match status" value="1"/>
</dbReference>
<dbReference type="InterPro" id="IPR005119">
    <property type="entry name" value="LysR_subst-bd"/>
</dbReference>
<dbReference type="STRING" id="1041146.GCA_000427985_04532"/>
<dbReference type="PANTHER" id="PTHR30537:SF1">
    <property type="entry name" value="HTH-TYPE TRANSCRIPTIONAL REGULATOR PGRR"/>
    <property type="match status" value="1"/>
</dbReference>
<comment type="caution">
    <text evidence="9">The sequence shown here is derived from an EMBL/GenBank/DDBJ whole genome shotgun (WGS) entry which is preliminary data.</text>
</comment>
<dbReference type="GO" id="GO:0043565">
    <property type="term" value="F:sequence-specific DNA binding"/>
    <property type="evidence" value="ECO:0007669"/>
    <property type="project" value="TreeGrafter"/>
</dbReference>
<dbReference type="EMBL" id="PIQN01000023">
    <property type="protein sequence ID" value="PKA40076.1"/>
    <property type="molecule type" value="Genomic_DNA"/>
</dbReference>
<dbReference type="GO" id="GO:0006351">
    <property type="term" value="P:DNA-templated transcription"/>
    <property type="evidence" value="ECO:0007669"/>
    <property type="project" value="TreeGrafter"/>
</dbReference>
<dbReference type="SUPFAM" id="SSF53850">
    <property type="entry name" value="Periplasmic binding protein-like II"/>
    <property type="match status" value="1"/>
</dbReference>
<dbReference type="Gene3D" id="3.40.190.290">
    <property type="match status" value="1"/>
</dbReference>
<reference evidence="9 10" key="2">
    <citation type="submission" date="2017-12" db="EMBL/GenBank/DDBJ databases">
        <title>Genome sequence of Rhizobium sullae HCNT1 isolated from Sulla coronaria nodules and featuring peculiar denitrification phenotypes.</title>
        <authorList>
            <person name="De Diego-Diaz B."/>
            <person name="Treu L."/>
            <person name="Campanaro S."/>
            <person name="Da Silva Duarte V."/>
            <person name="Basaglia M."/>
            <person name="Favaro L."/>
            <person name="Casella S."/>
            <person name="Squartini A."/>
        </authorList>
    </citation>
    <scope>NUCLEOTIDE SEQUENCE [LARGE SCALE GENOMIC DNA]</scope>
    <source>
        <strain evidence="9 10">HCNT1</strain>
    </source>
</reference>
<protein>
    <recommendedName>
        <fullName evidence="6">HTH-type transcriptional regulator TtuA</fullName>
    </recommendedName>
    <alternativeName>
        <fullName evidence="7">Tartrate utilization transcriptional regulator</fullName>
    </alternativeName>
</protein>
<dbReference type="Pfam" id="PF03466">
    <property type="entry name" value="LysR_substrate"/>
    <property type="match status" value="1"/>
</dbReference>
<dbReference type="Gene3D" id="1.10.10.10">
    <property type="entry name" value="Winged helix-like DNA-binding domain superfamily/Winged helix DNA-binding domain"/>
    <property type="match status" value="1"/>
</dbReference>
<dbReference type="InterPro" id="IPR036388">
    <property type="entry name" value="WH-like_DNA-bd_sf"/>
</dbReference>
<evidence type="ECO:0000256" key="5">
    <source>
        <dbReference type="ARBA" id="ARBA00054626"/>
    </source>
</evidence>
<dbReference type="InterPro" id="IPR058163">
    <property type="entry name" value="LysR-type_TF_proteobact-type"/>
</dbReference>
<keyword evidence="3" id="KW-0238">DNA-binding</keyword>
<organism evidence="9 10">
    <name type="scientific">Rhizobium sullae</name>
    <name type="common">Rhizobium hedysari</name>
    <dbReference type="NCBI Taxonomy" id="50338"/>
    <lineage>
        <taxon>Bacteria</taxon>
        <taxon>Pseudomonadati</taxon>
        <taxon>Pseudomonadota</taxon>
        <taxon>Alphaproteobacteria</taxon>
        <taxon>Hyphomicrobiales</taxon>
        <taxon>Rhizobiaceae</taxon>
        <taxon>Rhizobium/Agrobacterium group</taxon>
        <taxon>Rhizobium</taxon>
    </lineage>
</organism>
<dbReference type="FunFam" id="1.10.10.10:FF:000001">
    <property type="entry name" value="LysR family transcriptional regulator"/>
    <property type="match status" value="1"/>
</dbReference>
<feature type="domain" description="HTH lysR-type" evidence="8">
    <location>
        <begin position="1"/>
        <end position="61"/>
    </location>
</feature>
<evidence type="ECO:0000259" key="8">
    <source>
        <dbReference type="PROSITE" id="PS50931"/>
    </source>
</evidence>
<dbReference type="RefSeq" id="WP_100772830.1">
    <property type="nucleotide sequence ID" value="NZ_PIQN01000023.1"/>
</dbReference>
<dbReference type="Pfam" id="PF00126">
    <property type="entry name" value="HTH_1"/>
    <property type="match status" value="1"/>
</dbReference>
<sequence>MDRSRLPQLAIFATVAGCGGFRGAAKELEIAPSAVSHAVSSLEITLGVRLFSRTTRSIALTEEGALLLKRLKPALGEIDLALDAVKEMGNRVAGNLRLSVPPFAAHWLLAPRLAAFSRAYPGVVLEVRVEEPFNDIVAAGLDGGMRLGESLEPDMIAVRMSAPIRASIVASPSYFGQRTVPVHPRQLVDHACIRRRFASGQVYRWEFEKDGEELVLDVDGPLILGDDRLVLEAALDGAGVAFLLENMARSAIEEGRLCQILADWCAPFPGVYLYYPSRRQMRPALRAFIEFFKYSG</sequence>
<dbReference type="CDD" id="cd08474">
    <property type="entry name" value="PBP2_CrgA_like_5"/>
    <property type="match status" value="1"/>
</dbReference>
<reference evidence="9 10" key="1">
    <citation type="submission" date="2017-11" db="EMBL/GenBank/DDBJ databases">
        <authorList>
            <person name="Han C.G."/>
        </authorList>
    </citation>
    <scope>NUCLEOTIDE SEQUENCE [LARGE SCALE GENOMIC DNA]</scope>
    <source>
        <strain evidence="9 10">HCNT1</strain>
    </source>
</reference>
<comment type="function">
    <text evidence="5">Transcriptional regulator of the ttuABCDE tartrate utilization operon.</text>
</comment>
<evidence type="ECO:0000256" key="2">
    <source>
        <dbReference type="ARBA" id="ARBA00023015"/>
    </source>
</evidence>
<evidence type="ECO:0000313" key="10">
    <source>
        <dbReference type="Proteomes" id="UP000232164"/>
    </source>
</evidence>
<comment type="similarity">
    <text evidence="1">Belongs to the LysR transcriptional regulatory family.</text>
</comment>
<evidence type="ECO:0000256" key="6">
    <source>
        <dbReference type="ARBA" id="ARBA00067332"/>
    </source>
</evidence>
<dbReference type="PROSITE" id="PS51257">
    <property type="entry name" value="PROKAR_LIPOPROTEIN"/>
    <property type="match status" value="1"/>
</dbReference>
<dbReference type="InterPro" id="IPR000847">
    <property type="entry name" value="LysR_HTH_N"/>
</dbReference>
<evidence type="ECO:0000256" key="3">
    <source>
        <dbReference type="ARBA" id="ARBA00023125"/>
    </source>
</evidence>
<proteinExistence type="inferred from homology"/>
<dbReference type="Proteomes" id="UP000232164">
    <property type="component" value="Unassembled WGS sequence"/>
</dbReference>
<dbReference type="PANTHER" id="PTHR30537">
    <property type="entry name" value="HTH-TYPE TRANSCRIPTIONAL REGULATOR"/>
    <property type="match status" value="1"/>
</dbReference>
<evidence type="ECO:0000256" key="7">
    <source>
        <dbReference type="ARBA" id="ARBA00083243"/>
    </source>
</evidence>
<dbReference type="SUPFAM" id="SSF46785">
    <property type="entry name" value="Winged helix' DNA-binding domain"/>
    <property type="match status" value="1"/>
</dbReference>
<evidence type="ECO:0000313" key="9">
    <source>
        <dbReference type="EMBL" id="PKA40076.1"/>
    </source>
</evidence>
<keyword evidence="4" id="KW-0804">Transcription</keyword>
<dbReference type="InterPro" id="IPR036390">
    <property type="entry name" value="WH_DNA-bd_sf"/>
</dbReference>
<gene>
    <name evidence="9" type="ORF">CWR43_29675</name>
</gene>
<name>A0A2N0D1W2_RHISU</name>